<sequence>MKKIFLFAVMSIATLSMQSCLQYDEPGDEFEMGQLKPASPDSSSKAKTAIPQRIQQR</sequence>
<feature type="region of interest" description="Disordered" evidence="1">
    <location>
        <begin position="31"/>
        <end position="57"/>
    </location>
</feature>
<keyword evidence="5" id="KW-1185">Reference proteome</keyword>
<dbReference type="Proteomes" id="UP000010862">
    <property type="component" value="Chromosome 1"/>
</dbReference>
<protein>
    <recommendedName>
        <fullName evidence="6">Lipoprotein</fullName>
    </recommendedName>
</protein>
<dbReference type="PATRIC" id="fig|908937.9.peg.1096"/>
<gene>
    <name evidence="2" type="ordered locus">Prede_1046</name>
    <name evidence="3" type="ORF">HMPREF9136_0917</name>
</gene>
<accession>F9D239</accession>
<dbReference type="Proteomes" id="UP000007820">
    <property type="component" value="Unassembled WGS sequence"/>
</dbReference>
<dbReference type="RefSeq" id="WP_005844788.1">
    <property type="nucleotide sequence ID" value="NC_019960.1"/>
</dbReference>
<name>F9D239_PREDD</name>
<reference evidence="2" key="2">
    <citation type="submission" date="2012-02" db="EMBL/GenBank/DDBJ databases">
        <title>Complete sequence of chromosome 1 of Prevotella dentalis DSM 3688.</title>
        <authorList>
            <consortium name="US DOE Joint Genome Institute (JGI-PGF)"/>
            <person name="Lucas S."/>
            <person name="Copeland A."/>
            <person name="Lapidus A."/>
            <person name="Glavina del Rio T."/>
            <person name="Dalin E."/>
            <person name="Tice H."/>
            <person name="Bruce D."/>
            <person name="Goodwin L."/>
            <person name="Pitluck S."/>
            <person name="Peters L."/>
            <person name="Mikhailova N."/>
            <person name="Chertkov O."/>
            <person name="Kyrpides N."/>
            <person name="Mavromatis K."/>
            <person name="Ivanova N."/>
            <person name="Brettin T."/>
            <person name="Detter J.C."/>
            <person name="Han C."/>
            <person name="Larimer F."/>
            <person name="Land M."/>
            <person name="Hauser L."/>
            <person name="Markowitz V."/>
            <person name="Cheng J.-F."/>
            <person name="Hugenholtz P."/>
            <person name="Woyke T."/>
            <person name="Wu D."/>
            <person name="Gronow S."/>
            <person name="Wellnitz S."/>
            <person name="Brambilla E."/>
            <person name="Klenk H.-P."/>
            <person name="Eisen J.A."/>
        </authorList>
    </citation>
    <scope>NUCLEOTIDE SEQUENCE [LARGE SCALE GENOMIC DNA]</scope>
    <source>
        <strain evidence="2">DSM 3688</strain>
    </source>
</reference>
<reference evidence="5" key="3">
    <citation type="submission" date="2012-02" db="EMBL/GenBank/DDBJ databases">
        <title>Complete sequence of chromosome 1 of Prevotella dentalis DSM 3688.</title>
        <authorList>
            <person name="Lucas S."/>
            <person name="Copeland A."/>
            <person name="Lapidus A."/>
            <person name="Glavina del Rio T."/>
            <person name="Dalin E."/>
            <person name="Tice H."/>
            <person name="Bruce D."/>
            <person name="Goodwin L."/>
            <person name="Pitluck S."/>
            <person name="Peters L."/>
            <person name="Mikhailova N."/>
            <person name="Chertkov O."/>
            <person name="Kyrpides N."/>
            <person name="Mavromatis K."/>
            <person name="Ivanova N."/>
            <person name="Brettin T."/>
            <person name="Detter J.C."/>
            <person name="Han C."/>
            <person name="Larimer F."/>
            <person name="Land M."/>
            <person name="Hauser L."/>
            <person name="Markowitz V."/>
            <person name="Cheng J.-F."/>
            <person name="Hugenholtz P."/>
            <person name="Woyke T."/>
            <person name="Wu D."/>
            <person name="Gronow S."/>
            <person name="Wellnitz S."/>
            <person name="Brambilla E."/>
            <person name="Klenk H.-P."/>
            <person name="Eisen J.A."/>
        </authorList>
    </citation>
    <scope>NUCLEOTIDE SEQUENCE [LARGE SCALE GENOMIC DNA]</scope>
    <source>
        <strain evidence="5">ATCC 49559 / DSM 3688 / JCM 13448 / NCTC 12043 / ES 2772</strain>
    </source>
</reference>
<evidence type="ECO:0000313" key="3">
    <source>
        <dbReference type="EMBL" id="EGQ15857.1"/>
    </source>
</evidence>
<proteinExistence type="predicted"/>
<evidence type="ECO:0000313" key="2">
    <source>
        <dbReference type="EMBL" id="AGB28383.1"/>
    </source>
</evidence>
<dbReference type="EMBL" id="CP003368">
    <property type="protein sequence ID" value="AGB28383.1"/>
    <property type="molecule type" value="Genomic_DNA"/>
</dbReference>
<evidence type="ECO:0000256" key="1">
    <source>
        <dbReference type="SAM" id="MobiDB-lite"/>
    </source>
</evidence>
<dbReference type="HOGENOM" id="CLU_2992864_0_0_10"/>
<evidence type="ECO:0000313" key="5">
    <source>
        <dbReference type="Proteomes" id="UP000010862"/>
    </source>
</evidence>
<dbReference type="PROSITE" id="PS51257">
    <property type="entry name" value="PROKAR_LIPOPROTEIN"/>
    <property type="match status" value="1"/>
</dbReference>
<dbReference type="STRING" id="908937.Prede_1046"/>
<dbReference type="AlphaFoldDB" id="F9D239"/>
<evidence type="ECO:0000313" key="4">
    <source>
        <dbReference type="Proteomes" id="UP000007820"/>
    </source>
</evidence>
<feature type="compositionally biased region" description="Low complexity" evidence="1">
    <location>
        <begin position="36"/>
        <end position="47"/>
    </location>
</feature>
<evidence type="ECO:0008006" key="6">
    <source>
        <dbReference type="Google" id="ProtNLM"/>
    </source>
</evidence>
<dbReference type="EMBL" id="AFPW01000012">
    <property type="protein sequence ID" value="EGQ15857.1"/>
    <property type="molecule type" value="Genomic_DNA"/>
</dbReference>
<organism evidence="3 4">
    <name type="scientific">Prevotella dentalis (strain ATCC 49559 / DSM 3688 / JCM 13448 / NCTC 12043 / ES 2772)</name>
    <name type="common">Mitsuokella dentalis</name>
    <dbReference type="NCBI Taxonomy" id="908937"/>
    <lineage>
        <taxon>Bacteria</taxon>
        <taxon>Pseudomonadati</taxon>
        <taxon>Bacteroidota</taxon>
        <taxon>Bacteroidia</taxon>
        <taxon>Bacteroidales</taxon>
        <taxon>Prevotellaceae</taxon>
        <taxon>Prevotella</taxon>
    </lineage>
</organism>
<reference evidence="3 4" key="1">
    <citation type="submission" date="2011-04" db="EMBL/GenBank/DDBJ databases">
        <authorList>
            <person name="Muzny D."/>
            <person name="Qin X."/>
            <person name="Deng J."/>
            <person name="Jiang H."/>
            <person name="Liu Y."/>
            <person name="Qu J."/>
            <person name="Song X.-Z."/>
            <person name="Zhang L."/>
            <person name="Thornton R."/>
            <person name="Coyle M."/>
            <person name="Francisco L."/>
            <person name="Jackson L."/>
            <person name="Javaid M."/>
            <person name="Korchina V."/>
            <person name="Kovar C."/>
            <person name="Mata R."/>
            <person name="Mathew T."/>
            <person name="Ngo R."/>
            <person name="Nguyen L."/>
            <person name="Nguyen N."/>
            <person name="Okwuonu G."/>
            <person name="Ongeri F."/>
            <person name="Pham C."/>
            <person name="Simmons D."/>
            <person name="Wilczek-Boney K."/>
            <person name="Hale W."/>
            <person name="Jakkamsetti A."/>
            <person name="Pham P."/>
            <person name="Ruth R."/>
            <person name="San Lucas F."/>
            <person name="Warren J."/>
            <person name="Zhang J."/>
            <person name="Zhao Z."/>
            <person name="Zhou C."/>
            <person name="Zhu D."/>
            <person name="Lee S."/>
            <person name="Bess C."/>
            <person name="Blankenburg K."/>
            <person name="Forbes L."/>
            <person name="Fu Q."/>
            <person name="Gubbala S."/>
            <person name="Hirani K."/>
            <person name="Jayaseelan J.C."/>
            <person name="Lara F."/>
            <person name="Munidasa M."/>
            <person name="Palculict T."/>
            <person name="Patil S."/>
            <person name="Pu L.-L."/>
            <person name="Saada N."/>
            <person name="Tang L."/>
            <person name="Weissenberger G."/>
            <person name="Zhu Y."/>
            <person name="Hemphill L."/>
            <person name="Shang Y."/>
            <person name="Youmans B."/>
            <person name="Ayvaz T."/>
            <person name="Ross M."/>
            <person name="Santibanez J."/>
            <person name="Aqrawi P."/>
            <person name="Gross S."/>
            <person name="Joshi V."/>
            <person name="Fowler G."/>
            <person name="Nazareth L."/>
            <person name="Reid J."/>
            <person name="Worley K."/>
            <person name="Petrosino J."/>
            <person name="Highlander S."/>
            <person name="Gibbs R."/>
        </authorList>
    </citation>
    <scope>NUCLEOTIDE SEQUENCE [LARGE SCALE GENOMIC DNA]</scope>
    <source>
        <strain evidence="3 4">DSM 3688</strain>
    </source>
</reference>
<dbReference type="KEGG" id="pdt:Prede_1046"/>